<dbReference type="InterPro" id="IPR032675">
    <property type="entry name" value="LRR_dom_sf"/>
</dbReference>
<name>A0A6A4H858_9AGAR</name>
<evidence type="ECO:0008006" key="3">
    <source>
        <dbReference type="Google" id="ProtNLM"/>
    </source>
</evidence>
<evidence type="ECO:0000313" key="2">
    <source>
        <dbReference type="Proteomes" id="UP000799118"/>
    </source>
</evidence>
<dbReference type="EMBL" id="ML769573">
    <property type="protein sequence ID" value="KAE9393377.1"/>
    <property type="molecule type" value="Genomic_DNA"/>
</dbReference>
<organism evidence="1 2">
    <name type="scientific">Gymnopus androsaceus JB14</name>
    <dbReference type="NCBI Taxonomy" id="1447944"/>
    <lineage>
        <taxon>Eukaryota</taxon>
        <taxon>Fungi</taxon>
        <taxon>Dikarya</taxon>
        <taxon>Basidiomycota</taxon>
        <taxon>Agaricomycotina</taxon>
        <taxon>Agaricomycetes</taxon>
        <taxon>Agaricomycetidae</taxon>
        <taxon>Agaricales</taxon>
        <taxon>Marasmiineae</taxon>
        <taxon>Omphalotaceae</taxon>
        <taxon>Gymnopus</taxon>
    </lineage>
</organism>
<evidence type="ECO:0000313" key="1">
    <source>
        <dbReference type="EMBL" id="KAE9393377.1"/>
    </source>
</evidence>
<dbReference type="Proteomes" id="UP000799118">
    <property type="component" value="Unassembled WGS sequence"/>
</dbReference>
<reference evidence="1" key="1">
    <citation type="journal article" date="2019" name="Environ. Microbiol.">
        <title>Fungal ecological strategies reflected in gene transcription - a case study of two litter decomposers.</title>
        <authorList>
            <person name="Barbi F."/>
            <person name="Kohler A."/>
            <person name="Barry K."/>
            <person name="Baskaran P."/>
            <person name="Daum C."/>
            <person name="Fauchery L."/>
            <person name="Ihrmark K."/>
            <person name="Kuo A."/>
            <person name="LaButti K."/>
            <person name="Lipzen A."/>
            <person name="Morin E."/>
            <person name="Grigoriev I.V."/>
            <person name="Henrissat B."/>
            <person name="Lindahl B."/>
            <person name="Martin F."/>
        </authorList>
    </citation>
    <scope>NUCLEOTIDE SEQUENCE</scope>
    <source>
        <strain evidence="1">JB14</strain>
    </source>
</reference>
<dbReference type="AlphaFoldDB" id="A0A6A4H858"/>
<proteinExistence type="predicted"/>
<gene>
    <name evidence="1" type="ORF">BT96DRAFT_999491</name>
</gene>
<accession>A0A6A4H858</accession>
<keyword evidence="2" id="KW-1185">Reference proteome</keyword>
<dbReference type="Gene3D" id="3.80.10.10">
    <property type="entry name" value="Ribonuclease Inhibitor"/>
    <property type="match status" value="1"/>
</dbReference>
<sequence length="404" mass="46089">MQMVTCHGSKTVQLFLERSKEMPLTLEIRFDHRVDHRDQDLRLQEILDHPAFLAITDQAHRWASLVLSSENAEDLCVLRPPIISCCPELKTLELARFWDSIEGVVLDFVPMPKLTSFHGEYFQPLQSTHSLPWHQLTRLKLNATHDVPQLIELCENLLDLSIQIDPHWEIDVTYRPMSTPHQNLERLCLCLLSTEPEEPESDTVKRLLESFYFPQLIEFEIINESCEPHEQVLDHCTFDTLTNFVNACSCALAHLALCDICISDSDLIAFLRNVPSLTSVAIKDPHDTSAATSVSYPLSIVFINSLGVTTQSTDPDSSDLILLPNLRSVFLVIRKECDEMKLVEMISSRWNVDEEEEDIACLDWVTIRIQMPAVDLEKLEPLKDLKAEGLDLVITIGMQDVDFI</sequence>
<protein>
    <recommendedName>
        <fullName evidence="3">F-box domain-containing protein</fullName>
    </recommendedName>
</protein>